<proteinExistence type="predicted"/>
<name>A0A9D4G793_DREPO</name>
<keyword evidence="2" id="KW-1185">Reference proteome</keyword>
<sequence length="81" mass="9720">MLVETRAFSIVFKSIEKYYQKQRYLLEKYQHLRDDSSGEKAHGSDSKQLNWFIPKNQRQQQLHSTQNYNVVHTYSDRLGVI</sequence>
<evidence type="ECO:0000313" key="2">
    <source>
        <dbReference type="Proteomes" id="UP000828390"/>
    </source>
</evidence>
<organism evidence="1 2">
    <name type="scientific">Dreissena polymorpha</name>
    <name type="common">Zebra mussel</name>
    <name type="synonym">Mytilus polymorpha</name>
    <dbReference type="NCBI Taxonomy" id="45954"/>
    <lineage>
        <taxon>Eukaryota</taxon>
        <taxon>Metazoa</taxon>
        <taxon>Spiralia</taxon>
        <taxon>Lophotrochozoa</taxon>
        <taxon>Mollusca</taxon>
        <taxon>Bivalvia</taxon>
        <taxon>Autobranchia</taxon>
        <taxon>Heteroconchia</taxon>
        <taxon>Euheterodonta</taxon>
        <taxon>Imparidentia</taxon>
        <taxon>Neoheterodontei</taxon>
        <taxon>Myida</taxon>
        <taxon>Dreissenoidea</taxon>
        <taxon>Dreissenidae</taxon>
        <taxon>Dreissena</taxon>
    </lineage>
</organism>
<comment type="caution">
    <text evidence="1">The sequence shown here is derived from an EMBL/GenBank/DDBJ whole genome shotgun (WGS) entry which is preliminary data.</text>
</comment>
<dbReference type="EMBL" id="JAIWYP010000006">
    <property type="protein sequence ID" value="KAH3808787.1"/>
    <property type="molecule type" value="Genomic_DNA"/>
</dbReference>
<reference evidence="1" key="2">
    <citation type="submission" date="2020-11" db="EMBL/GenBank/DDBJ databases">
        <authorList>
            <person name="McCartney M.A."/>
            <person name="Auch B."/>
            <person name="Kono T."/>
            <person name="Mallez S."/>
            <person name="Becker A."/>
            <person name="Gohl D.M."/>
            <person name="Silverstein K.A.T."/>
            <person name="Koren S."/>
            <person name="Bechman K.B."/>
            <person name="Herman A."/>
            <person name="Abrahante J.E."/>
            <person name="Garbe J."/>
        </authorList>
    </citation>
    <scope>NUCLEOTIDE SEQUENCE</scope>
    <source>
        <strain evidence="1">Duluth1</strain>
        <tissue evidence="1">Whole animal</tissue>
    </source>
</reference>
<reference evidence="1" key="1">
    <citation type="journal article" date="2019" name="bioRxiv">
        <title>The Genome of the Zebra Mussel, Dreissena polymorpha: A Resource for Invasive Species Research.</title>
        <authorList>
            <person name="McCartney M.A."/>
            <person name="Auch B."/>
            <person name="Kono T."/>
            <person name="Mallez S."/>
            <person name="Zhang Y."/>
            <person name="Obille A."/>
            <person name="Becker A."/>
            <person name="Abrahante J.E."/>
            <person name="Garbe J."/>
            <person name="Badalamenti J.P."/>
            <person name="Herman A."/>
            <person name="Mangelson H."/>
            <person name="Liachko I."/>
            <person name="Sullivan S."/>
            <person name="Sone E.D."/>
            <person name="Koren S."/>
            <person name="Silverstein K.A.T."/>
            <person name="Beckman K.B."/>
            <person name="Gohl D.M."/>
        </authorList>
    </citation>
    <scope>NUCLEOTIDE SEQUENCE</scope>
    <source>
        <strain evidence="1">Duluth1</strain>
        <tissue evidence="1">Whole animal</tissue>
    </source>
</reference>
<dbReference type="AlphaFoldDB" id="A0A9D4G793"/>
<gene>
    <name evidence="1" type="ORF">DPMN_137146</name>
</gene>
<accession>A0A9D4G793</accession>
<protein>
    <submittedName>
        <fullName evidence="1">Uncharacterized protein</fullName>
    </submittedName>
</protein>
<dbReference type="Proteomes" id="UP000828390">
    <property type="component" value="Unassembled WGS sequence"/>
</dbReference>
<evidence type="ECO:0000313" key="1">
    <source>
        <dbReference type="EMBL" id="KAH3808787.1"/>
    </source>
</evidence>